<accession>A0A7I7XRI8</accession>
<reference evidence="2" key="2">
    <citation type="submission" date="2020-02" db="EMBL/GenBank/DDBJ databases">
        <authorList>
            <person name="Matsumoto Y."/>
            <person name="Motooka D."/>
            <person name="Nakamura S."/>
        </authorList>
    </citation>
    <scope>NUCLEOTIDE SEQUENCE</scope>
    <source>
        <strain evidence="2">JCM 13671</strain>
    </source>
</reference>
<evidence type="ECO:0000256" key="1">
    <source>
        <dbReference type="SAM" id="Coils"/>
    </source>
</evidence>
<keyword evidence="1" id="KW-0175">Coiled coil</keyword>
<keyword evidence="3" id="KW-1185">Reference proteome</keyword>
<dbReference type="EMBL" id="AP022612">
    <property type="protein sequence ID" value="BBZ31820.1"/>
    <property type="molecule type" value="Genomic_DNA"/>
</dbReference>
<reference evidence="2" key="1">
    <citation type="journal article" date="2019" name="Emerg. Microbes Infect.">
        <title>Comprehensive subspecies identification of 175 nontuberculous mycobacteria species based on 7547 genomic profiles.</title>
        <authorList>
            <person name="Matsumoto Y."/>
            <person name="Kinjo T."/>
            <person name="Motooka D."/>
            <person name="Nabeya D."/>
            <person name="Jung N."/>
            <person name="Uechi K."/>
            <person name="Horii T."/>
            <person name="Iida T."/>
            <person name="Fujita J."/>
            <person name="Nakamura S."/>
        </authorList>
    </citation>
    <scope>NUCLEOTIDE SEQUENCE [LARGE SCALE GENOMIC DNA]</scope>
    <source>
        <strain evidence="2">JCM 13671</strain>
    </source>
</reference>
<feature type="coiled-coil region" evidence="1">
    <location>
        <begin position="51"/>
        <end position="78"/>
    </location>
</feature>
<protein>
    <submittedName>
        <fullName evidence="2">Uncharacterized protein</fullName>
    </submittedName>
</protein>
<dbReference type="RefSeq" id="WP_234813067.1">
    <property type="nucleotide sequence ID" value="NZ_AP022612.1"/>
</dbReference>
<dbReference type="AlphaFoldDB" id="A0A7I7XRI8"/>
<gene>
    <name evidence="2" type="ORF">MCNF_04250</name>
</gene>
<organism evidence="2 3">
    <name type="scientific">Mycolicibacterium confluentis</name>
    <dbReference type="NCBI Taxonomy" id="28047"/>
    <lineage>
        <taxon>Bacteria</taxon>
        <taxon>Bacillati</taxon>
        <taxon>Actinomycetota</taxon>
        <taxon>Actinomycetes</taxon>
        <taxon>Mycobacteriales</taxon>
        <taxon>Mycobacteriaceae</taxon>
        <taxon>Mycolicibacterium</taxon>
    </lineage>
</organism>
<evidence type="ECO:0000313" key="2">
    <source>
        <dbReference type="EMBL" id="BBZ31820.1"/>
    </source>
</evidence>
<proteinExistence type="predicted"/>
<evidence type="ECO:0000313" key="3">
    <source>
        <dbReference type="Proteomes" id="UP000466931"/>
    </source>
</evidence>
<sequence>MAEKPWWETDPTILEIRRRSDEELQRLADAARPIDDSPDPVLHEIWSGACVRGLRMAREKLAAAREDYEEAVLKARRAGLSWGEIGAVLGVSRQQLHRRFRDRD</sequence>
<name>A0A7I7XRI8_9MYCO</name>
<dbReference type="Proteomes" id="UP000466931">
    <property type="component" value="Chromosome"/>
</dbReference>